<dbReference type="PANTHER" id="PTHR10790">
    <property type="entry name" value="TPR-DOMAIN CONTAINING PROTEIN"/>
    <property type="match status" value="1"/>
</dbReference>
<evidence type="ECO:0000256" key="1">
    <source>
        <dbReference type="SAM" id="Phobius"/>
    </source>
</evidence>
<dbReference type="Proteomes" id="UP000293535">
    <property type="component" value="Unassembled WGS sequence"/>
</dbReference>
<reference evidence="2 3" key="1">
    <citation type="submission" date="2018-12" db="EMBL/GenBank/DDBJ databases">
        <title>Draft genome sequence of Haloarcula hispinica strain 18.1, an halophilic archaeon isolated from Chott El Jerid of Southern Tunisia.</title>
        <authorList>
            <person name="Najjari A."/>
            <person name="Ben Dhia O."/>
            <person name="Ferjani R."/>
            <person name="Mahjoubi M."/>
            <person name="Sghaier H."/>
            <person name="Elshahed M."/>
            <person name="Ouzari H.I."/>
            <person name="Cherid A."/>
            <person name="Youssef N."/>
        </authorList>
    </citation>
    <scope>NUCLEOTIDE SEQUENCE [LARGE SCALE GENOMIC DNA]</scope>
    <source>
        <strain evidence="2 3">18.1</strain>
    </source>
</reference>
<dbReference type="RefSeq" id="WP_129755134.1">
    <property type="nucleotide sequence ID" value="NZ_JAFKAA010000002.1"/>
</dbReference>
<feature type="transmembrane region" description="Helical" evidence="1">
    <location>
        <begin position="466"/>
        <end position="499"/>
    </location>
</feature>
<keyword evidence="1" id="KW-1133">Transmembrane helix</keyword>
<feature type="transmembrane region" description="Helical" evidence="1">
    <location>
        <begin position="297"/>
        <end position="318"/>
    </location>
</feature>
<dbReference type="AlphaFoldDB" id="A0A482SZP8"/>
<feature type="transmembrane region" description="Helical" evidence="1">
    <location>
        <begin position="393"/>
        <end position="416"/>
    </location>
</feature>
<sequence length="772" mass="82659">MEYGLLATWLALYLLLLYAGGTVAGLLFPRFADRGLAFGVPVAVSILWIITYFVGRLSLTLGVWLGIAVLAVSTLAVWRADGGPSARSYAETAGVFTVAFLFLVGIRALDPAIVPIGGEKFLDFGLLQSLVRADSLPLEDMWFAGEPVAYYYGGHLVAAILTRITGTTGQFAYNLALAGFYATLVTAAYGLAGAVASERGLPRRLAAGLTAFCVGIASNLSTPAKFVIWLLPGELSQTVAERAGYELEGLAAGPDSFSYWDASRVIEDSAADFGTYEPGAALVIDEFPLFAWLNGDMHAHMMSTGFLLLAAALCFSYYQTPAAERRRRLALLFGALPAVAGIMAVTNTWSFPSMGGLALLTVTVAPADPTALLPKHVGQRLRLNGASQEGVRIGLGLAVAAVVIALGLLWSLPFWLGPASGREIAVLPDRTSLLELLAVHGLFVAPFWLYLYAQTGRAVGRSTARIVGLVTVGTAALAATLDIAAVGLLVPLLLGAWLFARSPTLDRTVDAVPALADGGDRPVGFEAVLILAGAGLVLLVEFVFVRENIGRMNTVFKTYMQVWVLWGVAAGPVLAWLLTRWRPTDDRARAWTSIGVRTFVALLVCSASLYGMFALSNHVEAAGDPTLDGLAYLDDDHPEEAEAIRWLDDNTQGRPTIVTAAPASYQWDADDGEGASAPSSLTGLPTVAGWTHEAQYRNDTVYDRRVDDVATIYTGEPAEQRRLLEAYDVRYVYVGPAERARYDDVTVDQLQGVTVAKQADGVTIYQVRPEYF</sequence>
<feature type="transmembrane region" description="Helical" evidence="1">
    <location>
        <begin position="6"/>
        <end position="28"/>
    </location>
</feature>
<feature type="transmembrane region" description="Helical" evidence="1">
    <location>
        <begin position="527"/>
        <end position="546"/>
    </location>
</feature>
<protein>
    <recommendedName>
        <fullName evidence="4">Chlor_Arch_YYY domain-containing protein</fullName>
    </recommendedName>
</protein>
<evidence type="ECO:0008006" key="4">
    <source>
        <dbReference type="Google" id="ProtNLM"/>
    </source>
</evidence>
<feature type="transmembrane region" description="Helical" evidence="1">
    <location>
        <begin position="558"/>
        <end position="578"/>
    </location>
</feature>
<evidence type="ECO:0000313" key="2">
    <source>
        <dbReference type="EMBL" id="RYJ09344.1"/>
    </source>
</evidence>
<dbReference type="EMBL" id="RZIG01000002">
    <property type="protein sequence ID" value="RYJ09344.1"/>
    <property type="molecule type" value="Genomic_DNA"/>
</dbReference>
<dbReference type="PANTHER" id="PTHR10790:SF51">
    <property type="entry name" value="TETRATRICOPEPTIDE REPEAT PROTEIN"/>
    <property type="match status" value="1"/>
</dbReference>
<feature type="transmembrane region" description="Helical" evidence="1">
    <location>
        <begin position="35"/>
        <end position="55"/>
    </location>
</feature>
<feature type="transmembrane region" description="Helical" evidence="1">
    <location>
        <begin position="355"/>
        <end position="373"/>
    </location>
</feature>
<feature type="transmembrane region" description="Helical" evidence="1">
    <location>
        <begin position="436"/>
        <end position="454"/>
    </location>
</feature>
<feature type="transmembrane region" description="Helical" evidence="1">
    <location>
        <begin position="61"/>
        <end position="78"/>
    </location>
</feature>
<name>A0A482SZP8_HALHI</name>
<feature type="transmembrane region" description="Helical" evidence="1">
    <location>
        <begin position="590"/>
        <end position="610"/>
    </location>
</feature>
<feature type="transmembrane region" description="Helical" evidence="1">
    <location>
        <begin position="330"/>
        <end position="349"/>
    </location>
</feature>
<feature type="transmembrane region" description="Helical" evidence="1">
    <location>
        <begin position="90"/>
        <end position="109"/>
    </location>
</feature>
<dbReference type="NCBIfam" id="TIGR03662">
    <property type="entry name" value="Chlor_Arch_YYY"/>
    <property type="match status" value="1"/>
</dbReference>
<dbReference type="Pfam" id="PF10060">
    <property type="entry name" value="DUF2298"/>
    <property type="match status" value="1"/>
</dbReference>
<feature type="transmembrane region" description="Helical" evidence="1">
    <location>
        <begin position="171"/>
        <end position="193"/>
    </location>
</feature>
<organism evidence="2 3">
    <name type="scientific">Haloarcula hispanica</name>
    <dbReference type="NCBI Taxonomy" id="51589"/>
    <lineage>
        <taxon>Archaea</taxon>
        <taxon>Methanobacteriati</taxon>
        <taxon>Methanobacteriota</taxon>
        <taxon>Stenosarchaea group</taxon>
        <taxon>Halobacteria</taxon>
        <taxon>Halobacteriales</taxon>
        <taxon>Haloarculaceae</taxon>
        <taxon>Haloarcula</taxon>
    </lineage>
</organism>
<comment type="caution">
    <text evidence="2">The sequence shown here is derived from an EMBL/GenBank/DDBJ whole genome shotgun (WGS) entry which is preliminary data.</text>
</comment>
<keyword evidence="1" id="KW-0472">Membrane</keyword>
<proteinExistence type="predicted"/>
<keyword evidence="1" id="KW-0812">Transmembrane</keyword>
<dbReference type="InterPro" id="IPR018746">
    <property type="entry name" value="DUF2298"/>
</dbReference>
<evidence type="ECO:0000313" key="3">
    <source>
        <dbReference type="Proteomes" id="UP000293535"/>
    </source>
</evidence>
<gene>
    <name evidence="2" type="ORF">ELS20_04400</name>
</gene>
<accession>A0A482SZP8</accession>